<sequence>MSVDKGRTNVVVKTCGIQTVEAAMAAAAAGADIIGVIFAVSGRQIDTARAQEIARAIRGPNDSQQVLLASDLHHTIDPNASASEYFKACTEQVLQDRGSRRRPLLAGVFQNQDLDHILDMVRAVPLDLVQLHGTEPIEFAEKIPVPVIKVFHVDEKFSLDGNSDLFRTFRHAVILLDTKVAGTDQQGGKGVSFDWRLARRLAEMDVPFLMAGGLTPDNVAEAVRVGGAWGVDVSSGIETNKVKDVAKIRHFVDNAKTYYK</sequence>
<proteinExistence type="predicted"/>
<keyword evidence="2" id="KW-1185">Reference proteome</keyword>
<name>A0ACC1LUF4_9FUNG</name>
<evidence type="ECO:0000313" key="1">
    <source>
        <dbReference type="EMBL" id="KAJ2880472.1"/>
    </source>
</evidence>
<organism evidence="1 2">
    <name type="scientific">Coemansia aciculifera</name>
    <dbReference type="NCBI Taxonomy" id="417176"/>
    <lineage>
        <taxon>Eukaryota</taxon>
        <taxon>Fungi</taxon>
        <taxon>Fungi incertae sedis</taxon>
        <taxon>Zoopagomycota</taxon>
        <taxon>Kickxellomycotina</taxon>
        <taxon>Kickxellomycetes</taxon>
        <taxon>Kickxellales</taxon>
        <taxon>Kickxellaceae</taxon>
        <taxon>Coemansia</taxon>
    </lineage>
</organism>
<dbReference type="Proteomes" id="UP001139981">
    <property type="component" value="Unassembled WGS sequence"/>
</dbReference>
<reference evidence="1" key="1">
    <citation type="submission" date="2022-07" db="EMBL/GenBank/DDBJ databases">
        <title>Phylogenomic reconstructions and comparative analyses of Kickxellomycotina fungi.</title>
        <authorList>
            <person name="Reynolds N.K."/>
            <person name="Stajich J.E."/>
            <person name="Barry K."/>
            <person name="Grigoriev I.V."/>
            <person name="Crous P."/>
            <person name="Smith M.E."/>
        </authorList>
    </citation>
    <scope>NUCLEOTIDE SEQUENCE</scope>
    <source>
        <strain evidence="1">CBS 190363</strain>
    </source>
</reference>
<protein>
    <submittedName>
        <fullName evidence="1">Anthranilate synthase / indole-3-glycerol phosphate synthase</fullName>
    </submittedName>
</protein>
<gene>
    <name evidence="1" type="primary">TRP3_2</name>
    <name evidence="1" type="ORF">IWW38_005947</name>
</gene>
<accession>A0ACC1LUF4</accession>
<evidence type="ECO:0000313" key="2">
    <source>
        <dbReference type="Proteomes" id="UP001139981"/>
    </source>
</evidence>
<comment type="caution">
    <text evidence="1">The sequence shown here is derived from an EMBL/GenBank/DDBJ whole genome shotgun (WGS) entry which is preliminary data.</text>
</comment>
<dbReference type="EMBL" id="JANBVB010003104">
    <property type="protein sequence ID" value="KAJ2880472.1"/>
    <property type="molecule type" value="Genomic_DNA"/>
</dbReference>